<dbReference type="InterPro" id="IPR050534">
    <property type="entry name" value="Coronavir_polyprotein_1ab"/>
</dbReference>
<dbReference type="InterPro" id="IPR041677">
    <property type="entry name" value="DNA2/NAM7_AAA_11"/>
</dbReference>
<dbReference type="SUPFAM" id="SSF52540">
    <property type="entry name" value="P-loop containing nucleoside triphosphate hydrolases"/>
    <property type="match status" value="1"/>
</dbReference>
<keyword evidence="2" id="KW-0547">Nucleotide-binding</keyword>
<dbReference type="Proteomes" id="UP001401887">
    <property type="component" value="Unassembled WGS sequence"/>
</dbReference>
<protein>
    <submittedName>
        <fullName evidence="8">ATP-dependent RecD-like DNA helicase</fullName>
    </submittedName>
</protein>
<keyword evidence="9" id="KW-1185">Reference proteome</keyword>
<dbReference type="EMBL" id="BAABRP010000005">
    <property type="protein sequence ID" value="GAA5513052.1"/>
    <property type="molecule type" value="Genomic_DNA"/>
</dbReference>
<reference evidence="8 9" key="1">
    <citation type="submission" date="2024-02" db="EMBL/GenBank/DDBJ databases">
        <title>Deinococcus carri NBRC 110142.</title>
        <authorList>
            <person name="Ichikawa N."/>
            <person name="Katano-Makiyama Y."/>
            <person name="Hidaka K."/>
        </authorList>
    </citation>
    <scope>NUCLEOTIDE SEQUENCE [LARGE SCALE GENOMIC DNA]</scope>
    <source>
        <strain evidence="8 9">NBRC 110142</strain>
    </source>
</reference>
<feature type="domain" description="AAA+ ATPase" evidence="7">
    <location>
        <begin position="498"/>
        <end position="706"/>
    </location>
</feature>
<evidence type="ECO:0000256" key="3">
    <source>
        <dbReference type="ARBA" id="ARBA00022801"/>
    </source>
</evidence>
<dbReference type="SMART" id="SM00382">
    <property type="entry name" value="AAA"/>
    <property type="match status" value="1"/>
</dbReference>
<keyword evidence="4" id="KW-0347">Helicase</keyword>
<evidence type="ECO:0000256" key="6">
    <source>
        <dbReference type="SAM" id="Coils"/>
    </source>
</evidence>
<keyword evidence="6" id="KW-0175">Coiled coil</keyword>
<dbReference type="InterPro" id="IPR041679">
    <property type="entry name" value="DNA2/NAM7-like_C"/>
</dbReference>
<sequence>MSAPPTCWKVDERTGETKMLDPKRSRYQIYLWDEAQQRHLQRLVSRHLEALLQDPELQDLAWLFPSGELLQQAEDATRAAPLTIVQPILEAFVAVPVPHHYTLMSVVPAYNDGFWSWRRNDRFYDELSSLLPPERIHEVWEDSAARLTREETGSSGLQQTLITEAGKKLDALEQVQRRLEADLRKRRAASTSSAPVVGYESLSLNGVAYESQLWFQYHRLNAALQQFESEFAYCLPPAERVAKFKAAELTRLRGAEAERELDRLNKQAGTRYRLQDVMVFRMTPESRDVNLRSSDIGLCLSPKDQPGLLMRTLGSFGPARDLYVRFKQAQKSGRTVPLPFSPGDLKKPLWQVMNFSVSIELLDRRSGLVALRPLSDQYENLCRLLGFDPFATAPVMLDRLQRDFFAKKIGITLKAMGVPENVVLDQRTLAHLKPAARGAPPRRRSREWDGPWVDFIWRGRATAAAARPGHRAQVLAEELKIDATLNERQADAWRSALTQRLTLIWGPPGTGKSKTLRSVLKAVVREAELLGQPRVILITANTYTAVDNILLDVLGELQVTSAEVVRVQREGRETDARVTEALAQHAERFRSVDLDRWAPSEEVDELLGRIGVPQGVLILGAPAIQVHNLAYAGKDEATQQWARRAWFDYVVIDEASQMDAVTSTLVFTKTKPEATVVLAGDDKQLPPIHAAEKPEGRQSLLGSVYEYVKDIGRVKPVELNVNYRSNGAIVRVAHLAGYAGDLHARSKDMRLNLQAWEVPAEAPEGWPATITWSPEWYRLLDPDAPVTCVVYDDLALSGQVNDFEVGAASALAWILRRHLGKGARGRLDSAGGEIECPAILADDRHFWKEGLGVVAPHKAMVSKVADSFRHLFPGDPADAVASAVDTVERFQGQEREVMLAVFGLGDTEMISSEAEFLYDLRRFNVMASRARNKLIVFVTRALLDFMANDKDVLEQSGLLKRFAELHCQPAGAPVDLCVENERGEAVPRSCEVRVAR</sequence>
<evidence type="ECO:0000313" key="8">
    <source>
        <dbReference type="EMBL" id="GAA5513052.1"/>
    </source>
</evidence>
<feature type="coiled-coil region" evidence="6">
    <location>
        <begin position="162"/>
        <end position="189"/>
    </location>
</feature>
<evidence type="ECO:0000313" key="9">
    <source>
        <dbReference type="Proteomes" id="UP001401887"/>
    </source>
</evidence>
<dbReference type="PANTHER" id="PTHR43788">
    <property type="entry name" value="DNA2/NAM7 HELICASE FAMILY MEMBER"/>
    <property type="match status" value="1"/>
</dbReference>
<organism evidence="8 9">
    <name type="scientific">Deinococcus carri</name>
    <dbReference type="NCBI Taxonomy" id="1211323"/>
    <lineage>
        <taxon>Bacteria</taxon>
        <taxon>Thermotogati</taxon>
        <taxon>Deinococcota</taxon>
        <taxon>Deinococci</taxon>
        <taxon>Deinococcales</taxon>
        <taxon>Deinococcaceae</taxon>
        <taxon>Deinococcus</taxon>
    </lineage>
</organism>
<dbReference type="Gene3D" id="3.40.50.300">
    <property type="entry name" value="P-loop containing nucleotide triphosphate hydrolases"/>
    <property type="match status" value="2"/>
</dbReference>
<evidence type="ECO:0000256" key="5">
    <source>
        <dbReference type="ARBA" id="ARBA00022840"/>
    </source>
</evidence>
<dbReference type="Pfam" id="PF13086">
    <property type="entry name" value="AAA_11"/>
    <property type="match status" value="2"/>
</dbReference>
<comment type="similarity">
    <text evidence="1">Belongs to the DNA2/NAM7 helicase family.</text>
</comment>
<comment type="caution">
    <text evidence="8">The sequence shown here is derived from an EMBL/GenBank/DDBJ whole genome shotgun (WGS) entry which is preliminary data.</text>
</comment>
<evidence type="ECO:0000256" key="2">
    <source>
        <dbReference type="ARBA" id="ARBA00022741"/>
    </source>
</evidence>
<keyword evidence="3" id="KW-0378">Hydrolase</keyword>
<dbReference type="PANTHER" id="PTHR43788:SF8">
    <property type="entry name" value="DNA-BINDING PROTEIN SMUBP-2"/>
    <property type="match status" value="1"/>
</dbReference>
<evidence type="ECO:0000256" key="4">
    <source>
        <dbReference type="ARBA" id="ARBA00022806"/>
    </source>
</evidence>
<accession>A0ABP9WA28</accession>
<evidence type="ECO:0000256" key="1">
    <source>
        <dbReference type="ARBA" id="ARBA00007913"/>
    </source>
</evidence>
<evidence type="ECO:0000259" key="7">
    <source>
        <dbReference type="SMART" id="SM00382"/>
    </source>
</evidence>
<name>A0ABP9WA28_9DEIO</name>
<dbReference type="Pfam" id="PF13087">
    <property type="entry name" value="AAA_12"/>
    <property type="match status" value="1"/>
</dbReference>
<proteinExistence type="inferred from homology"/>
<dbReference type="RefSeq" id="WP_345464037.1">
    <property type="nucleotide sequence ID" value="NZ_BAABRP010000005.1"/>
</dbReference>
<keyword evidence="5" id="KW-0067">ATP-binding</keyword>
<gene>
    <name evidence="8" type="primary">recD2_2</name>
    <name evidence="8" type="ORF">Dcar01_01778</name>
</gene>
<dbReference type="InterPro" id="IPR027417">
    <property type="entry name" value="P-loop_NTPase"/>
</dbReference>
<dbReference type="InterPro" id="IPR003593">
    <property type="entry name" value="AAA+_ATPase"/>
</dbReference>